<evidence type="ECO:0000313" key="3">
    <source>
        <dbReference type="Proteomes" id="UP000799423"/>
    </source>
</evidence>
<gene>
    <name evidence="2" type="ORF">T440DRAFT_22343</name>
</gene>
<name>A0A6A7BDV2_9PLEO</name>
<feature type="region of interest" description="Disordered" evidence="1">
    <location>
        <begin position="124"/>
        <end position="173"/>
    </location>
</feature>
<dbReference type="Proteomes" id="UP000799423">
    <property type="component" value="Unassembled WGS sequence"/>
</dbReference>
<evidence type="ECO:0000256" key="1">
    <source>
        <dbReference type="SAM" id="MobiDB-lite"/>
    </source>
</evidence>
<sequence length="173" mass="18731">MEHSLGPGFHLHAAQDDLLVLAVACPDFRHAREERRIDIALILDVVSREQDGARFALRNGTRGRHHPGRPTSPPAQPQRPRALTRRATPTNSFRPLHAAWLALYAILGDLGMGYVCRQTCPTPLLSPRHRSHAVRHPTPASGPEATANGTTPHGTSKPASQPSDPPSLGRGIS</sequence>
<feature type="compositionally biased region" description="Polar residues" evidence="1">
    <location>
        <begin position="147"/>
        <end position="162"/>
    </location>
</feature>
<organism evidence="2 3">
    <name type="scientific">Plenodomus tracheiphilus IPT5</name>
    <dbReference type="NCBI Taxonomy" id="1408161"/>
    <lineage>
        <taxon>Eukaryota</taxon>
        <taxon>Fungi</taxon>
        <taxon>Dikarya</taxon>
        <taxon>Ascomycota</taxon>
        <taxon>Pezizomycotina</taxon>
        <taxon>Dothideomycetes</taxon>
        <taxon>Pleosporomycetidae</taxon>
        <taxon>Pleosporales</taxon>
        <taxon>Pleosporineae</taxon>
        <taxon>Leptosphaeriaceae</taxon>
        <taxon>Plenodomus</taxon>
    </lineage>
</organism>
<reference evidence="2" key="1">
    <citation type="submission" date="2020-01" db="EMBL/GenBank/DDBJ databases">
        <authorList>
            <consortium name="DOE Joint Genome Institute"/>
            <person name="Haridas S."/>
            <person name="Albert R."/>
            <person name="Binder M."/>
            <person name="Bloem J."/>
            <person name="Labutti K."/>
            <person name="Salamov A."/>
            <person name="Andreopoulos B."/>
            <person name="Baker S.E."/>
            <person name="Barry K."/>
            <person name="Bills G."/>
            <person name="Bluhm B.H."/>
            <person name="Cannon C."/>
            <person name="Castanera R."/>
            <person name="Culley D.E."/>
            <person name="Daum C."/>
            <person name="Ezra D."/>
            <person name="Gonzalez J.B."/>
            <person name="Henrissat B."/>
            <person name="Kuo A."/>
            <person name="Liang C."/>
            <person name="Lipzen A."/>
            <person name="Lutzoni F."/>
            <person name="Magnuson J."/>
            <person name="Mondo S."/>
            <person name="Nolan M."/>
            <person name="Ohm R."/>
            <person name="Pangilinan J."/>
            <person name="Park H.-J."/>
            <person name="Ramirez L."/>
            <person name="Alfaro M."/>
            <person name="Sun H."/>
            <person name="Tritt A."/>
            <person name="Yoshinaga Y."/>
            <person name="Zwiers L.-H."/>
            <person name="Turgeon B.G."/>
            <person name="Goodwin S.B."/>
            <person name="Spatafora J.W."/>
            <person name="Crous P.W."/>
            <person name="Grigoriev I.V."/>
        </authorList>
    </citation>
    <scope>NUCLEOTIDE SEQUENCE</scope>
    <source>
        <strain evidence="2">IPT5</strain>
    </source>
</reference>
<dbReference type="EMBL" id="MU006297">
    <property type="protein sequence ID" value="KAF2852887.1"/>
    <property type="molecule type" value="Genomic_DNA"/>
</dbReference>
<accession>A0A6A7BDV2</accession>
<protein>
    <submittedName>
        <fullName evidence="2">Uncharacterized protein</fullName>
    </submittedName>
</protein>
<feature type="region of interest" description="Disordered" evidence="1">
    <location>
        <begin position="55"/>
        <end position="90"/>
    </location>
</feature>
<feature type="compositionally biased region" description="Low complexity" evidence="1">
    <location>
        <begin position="78"/>
        <end position="90"/>
    </location>
</feature>
<proteinExistence type="predicted"/>
<dbReference type="AlphaFoldDB" id="A0A6A7BDV2"/>
<evidence type="ECO:0000313" key="2">
    <source>
        <dbReference type="EMBL" id="KAF2852887.1"/>
    </source>
</evidence>
<keyword evidence="3" id="KW-1185">Reference proteome</keyword>